<dbReference type="SMART" id="SM00052">
    <property type="entry name" value="EAL"/>
    <property type="match status" value="1"/>
</dbReference>
<dbReference type="Gene3D" id="3.30.70.270">
    <property type="match status" value="1"/>
</dbReference>
<dbReference type="SMART" id="SM00086">
    <property type="entry name" value="PAC"/>
    <property type="match status" value="1"/>
</dbReference>
<dbReference type="InterPro" id="IPR035965">
    <property type="entry name" value="PAS-like_dom_sf"/>
</dbReference>
<evidence type="ECO:0000256" key="2">
    <source>
        <dbReference type="SAM" id="Coils"/>
    </source>
</evidence>
<keyword evidence="7" id="KW-1185">Reference proteome</keyword>
<name>A0A6F8PQ30_9GAMM</name>
<dbReference type="Pfam" id="PF00563">
    <property type="entry name" value="EAL"/>
    <property type="match status" value="1"/>
</dbReference>
<dbReference type="SUPFAM" id="SSF55073">
    <property type="entry name" value="Nucleotide cyclase"/>
    <property type="match status" value="1"/>
</dbReference>
<dbReference type="GO" id="GO:0003824">
    <property type="term" value="F:catalytic activity"/>
    <property type="evidence" value="ECO:0007669"/>
    <property type="project" value="UniProtKB-ARBA"/>
</dbReference>
<keyword evidence="2" id="KW-0175">Coiled coil</keyword>
<reference evidence="7" key="1">
    <citation type="submission" date="2019-11" db="EMBL/GenBank/DDBJ databases">
        <title>Isolation and characterization of two novel species in the genus Thiomicrorhabdus.</title>
        <authorList>
            <person name="Mochizuki J."/>
            <person name="Kojima H."/>
            <person name="Fukui M."/>
        </authorList>
    </citation>
    <scope>NUCLEOTIDE SEQUENCE [LARGE SCALE GENOMIC DNA]</scope>
    <source>
        <strain evidence="7">AkT22</strain>
    </source>
</reference>
<feature type="domain" description="PAS" evidence="3">
    <location>
        <begin position="181"/>
        <end position="220"/>
    </location>
</feature>
<evidence type="ECO:0000259" key="5">
    <source>
        <dbReference type="PROSITE" id="PS50887"/>
    </source>
</evidence>
<dbReference type="SMART" id="SM00091">
    <property type="entry name" value="PAS"/>
    <property type="match status" value="2"/>
</dbReference>
<dbReference type="PROSITE" id="PS50112">
    <property type="entry name" value="PAS"/>
    <property type="match status" value="1"/>
</dbReference>
<dbReference type="PROSITE" id="PS50887">
    <property type="entry name" value="GGDEF"/>
    <property type="match status" value="1"/>
</dbReference>
<sequence length="723" mass="83095">MRQDLAAFKEENHRLNAQLLELESQNAILQQQISEVEAESFFGEQLREREIETSLFFKSLFLDAHFPMLLLDSHGKVLEINHFAAKVFKKTRESFLQTNFRFYMDKKSSMNFLKLMQLYCKNDSDECPTDHIFSFKNGVSFTLSLSKVKVTWHQMTAYLCFIQPLHFKMMSDQALRIDNLIIEQLREAVMITDTESKIVRVNQAFCEITGYLESEVIGKSPAILSSGRHSPDFYQKMWLDLQHHGWWAGEIWNKRKSGEVFPEWLQISRIHDAFNGKNYYAATFSDITERKAFQNHLDKLAFYDSLTQLPNRSLLKQFLSARLHRTEKGQQPLAVLFLDLDKFKAVNDHFGHDEGDLILKEATQRIVSRIRETDIAARIGGDEFVIVLSRFKKKANVLSVVDELLQSLASPYVTVNGVHRLGASIGVAFYPEHGENAEDLLRRADSAMYVAKRSGRNRYEIFDESQEQDLLHSSHLASLIWRALEDPSAHIQMQYQPVFAVESPSVSFKYEALIRIFDEQRKMVYPNDFINYAEQNGLMPQLGYVLFEKVCQDLVAAQLDAGVRIGVNLSPLQFRNEDLVTKLEQIAQRYDLPLSRFNFEVTESATMENLDWVNMALQDLKSKGCRILLDDFGTGFASLSVLKTLPVDVIKIDKSFVDDLEYSEESKQLILAMIGMAKALKLKVITEGVETQAQMDWLVSKGVDYIQGYLLGKPQPYFLDSST</sequence>
<dbReference type="InterPro" id="IPR000160">
    <property type="entry name" value="GGDEF_dom"/>
</dbReference>
<dbReference type="InterPro" id="IPR001610">
    <property type="entry name" value="PAC"/>
</dbReference>
<dbReference type="Pfam" id="PF00990">
    <property type="entry name" value="GGDEF"/>
    <property type="match status" value="1"/>
</dbReference>
<dbReference type="PANTHER" id="PTHR44757">
    <property type="entry name" value="DIGUANYLATE CYCLASE DGCP"/>
    <property type="match status" value="1"/>
</dbReference>
<dbReference type="EMBL" id="AP021888">
    <property type="protein sequence ID" value="BBP44144.1"/>
    <property type="molecule type" value="Genomic_DNA"/>
</dbReference>
<accession>A0A6F8PQ30</accession>
<dbReference type="Proteomes" id="UP000501466">
    <property type="component" value="Chromosome"/>
</dbReference>
<evidence type="ECO:0000313" key="7">
    <source>
        <dbReference type="Proteomes" id="UP000501466"/>
    </source>
</evidence>
<dbReference type="CDD" id="cd00130">
    <property type="entry name" value="PAS"/>
    <property type="match status" value="1"/>
</dbReference>
<dbReference type="SUPFAM" id="SSF141868">
    <property type="entry name" value="EAL domain-like"/>
    <property type="match status" value="1"/>
</dbReference>
<dbReference type="Gene3D" id="3.20.20.450">
    <property type="entry name" value="EAL domain"/>
    <property type="match status" value="1"/>
</dbReference>
<dbReference type="FunFam" id="3.30.70.270:FF:000001">
    <property type="entry name" value="Diguanylate cyclase domain protein"/>
    <property type="match status" value="1"/>
</dbReference>
<evidence type="ECO:0008006" key="8">
    <source>
        <dbReference type="Google" id="ProtNLM"/>
    </source>
</evidence>
<dbReference type="Gene3D" id="3.30.450.20">
    <property type="entry name" value="PAS domain"/>
    <property type="match status" value="2"/>
</dbReference>
<feature type="domain" description="EAL" evidence="4">
    <location>
        <begin position="473"/>
        <end position="723"/>
    </location>
</feature>
<feature type="coiled-coil region" evidence="2">
    <location>
        <begin position="5"/>
        <end position="39"/>
    </location>
</feature>
<dbReference type="InterPro" id="IPR043128">
    <property type="entry name" value="Rev_trsase/Diguanyl_cyclase"/>
</dbReference>
<dbReference type="InterPro" id="IPR035919">
    <property type="entry name" value="EAL_sf"/>
</dbReference>
<dbReference type="Pfam" id="PF13426">
    <property type="entry name" value="PAS_9"/>
    <property type="match status" value="2"/>
</dbReference>
<gene>
    <name evidence="6" type="ORF">THMIRHAT_18900</name>
</gene>
<dbReference type="SUPFAM" id="SSF55785">
    <property type="entry name" value="PYP-like sensor domain (PAS domain)"/>
    <property type="match status" value="2"/>
</dbReference>
<dbReference type="CDD" id="cd01948">
    <property type="entry name" value="EAL"/>
    <property type="match status" value="1"/>
</dbReference>
<organism evidence="6 7">
    <name type="scientific">Thiosulfativibrio zosterae</name>
    <dbReference type="NCBI Taxonomy" id="2675053"/>
    <lineage>
        <taxon>Bacteria</taxon>
        <taxon>Pseudomonadati</taxon>
        <taxon>Pseudomonadota</taxon>
        <taxon>Gammaproteobacteria</taxon>
        <taxon>Thiotrichales</taxon>
        <taxon>Piscirickettsiaceae</taxon>
        <taxon>Thiosulfativibrio</taxon>
    </lineage>
</organism>
<evidence type="ECO:0000313" key="6">
    <source>
        <dbReference type="EMBL" id="BBP44144.1"/>
    </source>
</evidence>
<dbReference type="InterPro" id="IPR029787">
    <property type="entry name" value="Nucleotide_cyclase"/>
</dbReference>
<dbReference type="NCBIfam" id="TIGR00254">
    <property type="entry name" value="GGDEF"/>
    <property type="match status" value="1"/>
</dbReference>
<feature type="domain" description="GGDEF" evidence="5">
    <location>
        <begin position="331"/>
        <end position="464"/>
    </location>
</feature>
<dbReference type="KEGG" id="tzo:THMIRHAT_18900"/>
<proteinExistence type="predicted"/>
<dbReference type="AlphaFoldDB" id="A0A6F8PQ30"/>
<evidence type="ECO:0000256" key="1">
    <source>
        <dbReference type="ARBA" id="ARBA00001946"/>
    </source>
</evidence>
<dbReference type="SMART" id="SM00267">
    <property type="entry name" value="GGDEF"/>
    <property type="match status" value="1"/>
</dbReference>
<evidence type="ECO:0000259" key="3">
    <source>
        <dbReference type="PROSITE" id="PS50112"/>
    </source>
</evidence>
<dbReference type="CDD" id="cd01949">
    <property type="entry name" value="GGDEF"/>
    <property type="match status" value="1"/>
</dbReference>
<evidence type="ECO:0000259" key="4">
    <source>
        <dbReference type="PROSITE" id="PS50883"/>
    </source>
</evidence>
<dbReference type="InterPro" id="IPR052155">
    <property type="entry name" value="Biofilm_reg_signaling"/>
</dbReference>
<dbReference type="NCBIfam" id="TIGR00229">
    <property type="entry name" value="sensory_box"/>
    <property type="match status" value="1"/>
</dbReference>
<comment type="cofactor">
    <cofactor evidence="1">
        <name>Mg(2+)</name>
        <dbReference type="ChEBI" id="CHEBI:18420"/>
    </cofactor>
</comment>
<dbReference type="InterPro" id="IPR000014">
    <property type="entry name" value="PAS"/>
</dbReference>
<dbReference type="PROSITE" id="PS50883">
    <property type="entry name" value="EAL"/>
    <property type="match status" value="1"/>
</dbReference>
<protein>
    <recommendedName>
        <fullName evidence="8">GGDEF domain-containing protein</fullName>
    </recommendedName>
</protein>
<dbReference type="InterPro" id="IPR001633">
    <property type="entry name" value="EAL_dom"/>
</dbReference>
<dbReference type="PANTHER" id="PTHR44757:SF2">
    <property type="entry name" value="BIOFILM ARCHITECTURE MAINTENANCE PROTEIN MBAA"/>
    <property type="match status" value="1"/>
</dbReference>